<evidence type="ECO:0000313" key="2">
    <source>
        <dbReference type="Ensembl" id="ENSNPEP00000007107.1"/>
    </source>
</evidence>
<proteinExistence type="predicted"/>
<feature type="region of interest" description="Disordered" evidence="1">
    <location>
        <begin position="1"/>
        <end position="197"/>
    </location>
</feature>
<feature type="compositionally biased region" description="Low complexity" evidence="1">
    <location>
        <begin position="154"/>
        <end position="163"/>
    </location>
</feature>
<evidence type="ECO:0000256" key="1">
    <source>
        <dbReference type="SAM" id="MobiDB-lite"/>
    </source>
</evidence>
<protein>
    <submittedName>
        <fullName evidence="2">Uncharacterized protein</fullName>
    </submittedName>
</protein>
<dbReference type="AlphaFoldDB" id="A0A8C7EB34"/>
<accession>A0A8C7EB34</accession>
<dbReference type="Proteomes" id="UP000694420">
    <property type="component" value="Unplaced"/>
</dbReference>
<name>A0A8C7EB34_NOTPE</name>
<sequence>MEEEAPAPASGVAKEKSSKVSDLINRFEGGSPLNHSESKKESSVLHISKSQGRYGPTPSPQPKPPSQHPLHKQGHNTDKTQVAQIHTANGLVPQDQVAQEDRRFPEQSSTQLALVPGNPVSSSLVNGEGESTMRESLPTATEGQMLNSCYRTASSDTSSDTLLPAAADTLEINANVKEEPSEESSKQDAPAETKVKT</sequence>
<keyword evidence="3" id="KW-1185">Reference proteome</keyword>
<feature type="compositionally biased region" description="Pro residues" evidence="1">
    <location>
        <begin position="57"/>
        <end position="67"/>
    </location>
</feature>
<reference evidence="2" key="1">
    <citation type="submission" date="2025-08" db="UniProtKB">
        <authorList>
            <consortium name="Ensembl"/>
        </authorList>
    </citation>
    <scope>IDENTIFICATION</scope>
</reference>
<organism evidence="2 3">
    <name type="scientific">Nothoprocta perdicaria</name>
    <name type="common">Chilean tinamou</name>
    <name type="synonym">Crypturus perdicarius</name>
    <dbReference type="NCBI Taxonomy" id="30464"/>
    <lineage>
        <taxon>Eukaryota</taxon>
        <taxon>Metazoa</taxon>
        <taxon>Chordata</taxon>
        <taxon>Craniata</taxon>
        <taxon>Vertebrata</taxon>
        <taxon>Euteleostomi</taxon>
        <taxon>Archelosauria</taxon>
        <taxon>Archosauria</taxon>
        <taxon>Dinosauria</taxon>
        <taxon>Saurischia</taxon>
        <taxon>Theropoda</taxon>
        <taxon>Coelurosauria</taxon>
        <taxon>Aves</taxon>
        <taxon>Palaeognathae</taxon>
        <taxon>Tinamiformes</taxon>
        <taxon>Tinamidae</taxon>
        <taxon>Nothoprocta</taxon>
    </lineage>
</organism>
<dbReference type="Ensembl" id="ENSNPET00000007278.1">
    <property type="protein sequence ID" value="ENSNPEP00000007107.1"/>
    <property type="gene ID" value="ENSNPEG00000005332.1"/>
</dbReference>
<feature type="compositionally biased region" description="Basic and acidic residues" evidence="1">
    <location>
        <begin position="176"/>
        <end position="197"/>
    </location>
</feature>
<evidence type="ECO:0000313" key="3">
    <source>
        <dbReference type="Proteomes" id="UP000694420"/>
    </source>
</evidence>
<feature type="compositionally biased region" description="Polar residues" evidence="1">
    <location>
        <begin position="138"/>
        <end position="153"/>
    </location>
</feature>
<reference evidence="2" key="2">
    <citation type="submission" date="2025-09" db="UniProtKB">
        <authorList>
            <consortium name="Ensembl"/>
        </authorList>
    </citation>
    <scope>IDENTIFICATION</scope>
</reference>